<dbReference type="InterPro" id="IPR040521">
    <property type="entry name" value="KDZ"/>
</dbReference>
<organism evidence="1 2">
    <name type="scientific">Coniophora puteana (strain RWD-64-598)</name>
    <name type="common">Brown rot fungus</name>
    <dbReference type="NCBI Taxonomy" id="741705"/>
    <lineage>
        <taxon>Eukaryota</taxon>
        <taxon>Fungi</taxon>
        <taxon>Dikarya</taxon>
        <taxon>Basidiomycota</taxon>
        <taxon>Agaricomycotina</taxon>
        <taxon>Agaricomycetes</taxon>
        <taxon>Agaricomycetidae</taxon>
        <taxon>Boletales</taxon>
        <taxon>Coniophorineae</taxon>
        <taxon>Coniophoraceae</taxon>
        <taxon>Coniophora</taxon>
    </lineage>
</organism>
<feature type="non-terminal residue" evidence="1">
    <location>
        <position position="1"/>
    </location>
</feature>
<dbReference type="EMBL" id="JH711587">
    <property type="protein sequence ID" value="EIW76028.1"/>
    <property type="molecule type" value="Genomic_DNA"/>
</dbReference>
<comment type="caution">
    <text evidence="1">The sequence shown here is derived from an EMBL/GenBank/DDBJ whole genome shotgun (WGS) entry which is preliminary data.</text>
</comment>
<dbReference type="Pfam" id="PF18758">
    <property type="entry name" value="KDZ"/>
    <property type="match status" value="1"/>
</dbReference>
<accession>A0A5M3M9V0</accession>
<dbReference type="PANTHER" id="PTHR33096:SF1">
    <property type="entry name" value="CXC1-LIKE CYSTEINE CLUSTER ASSOCIATED WITH KDZ TRANSPOSASES DOMAIN-CONTAINING PROTEIN"/>
    <property type="match status" value="1"/>
</dbReference>
<dbReference type="KEGG" id="cput:CONPUDRAFT_40272"/>
<dbReference type="OMA" id="MFARIMD"/>
<keyword evidence="2" id="KW-1185">Reference proteome</keyword>
<dbReference type="PANTHER" id="PTHR33096">
    <property type="entry name" value="CXC2 DOMAIN-CONTAINING PROTEIN"/>
    <property type="match status" value="1"/>
</dbReference>
<evidence type="ECO:0008006" key="3">
    <source>
        <dbReference type="Google" id="ProtNLM"/>
    </source>
</evidence>
<dbReference type="GeneID" id="19206879"/>
<reference evidence="2" key="1">
    <citation type="journal article" date="2012" name="Science">
        <title>The Paleozoic origin of enzymatic lignin decomposition reconstructed from 31 fungal genomes.</title>
        <authorList>
            <person name="Floudas D."/>
            <person name="Binder M."/>
            <person name="Riley R."/>
            <person name="Barry K."/>
            <person name="Blanchette R.A."/>
            <person name="Henrissat B."/>
            <person name="Martinez A.T."/>
            <person name="Otillar R."/>
            <person name="Spatafora J.W."/>
            <person name="Yadav J.S."/>
            <person name="Aerts A."/>
            <person name="Benoit I."/>
            <person name="Boyd A."/>
            <person name="Carlson A."/>
            <person name="Copeland A."/>
            <person name="Coutinho P.M."/>
            <person name="de Vries R.P."/>
            <person name="Ferreira P."/>
            <person name="Findley K."/>
            <person name="Foster B."/>
            <person name="Gaskell J."/>
            <person name="Glotzer D."/>
            <person name="Gorecki P."/>
            <person name="Heitman J."/>
            <person name="Hesse C."/>
            <person name="Hori C."/>
            <person name="Igarashi K."/>
            <person name="Jurgens J.A."/>
            <person name="Kallen N."/>
            <person name="Kersten P."/>
            <person name="Kohler A."/>
            <person name="Kuees U."/>
            <person name="Kumar T.K.A."/>
            <person name="Kuo A."/>
            <person name="LaButti K."/>
            <person name="Larrondo L.F."/>
            <person name="Lindquist E."/>
            <person name="Ling A."/>
            <person name="Lombard V."/>
            <person name="Lucas S."/>
            <person name="Lundell T."/>
            <person name="Martin R."/>
            <person name="McLaughlin D.J."/>
            <person name="Morgenstern I."/>
            <person name="Morin E."/>
            <person name="Murat C."/>
            <person name="Nagy L.G."/>
            <person name="Nolan M."/>
            <person name="Ohm R.A."/>
            <person name="Patyshakuliyeva A."/>
            <person name="Rokas A."/>
            <person name="Ruiz-Duenas F.J."/>
            <person name="Sabat G."/>
            <person name="Salamov A."/>
            <person name="Samejima M."/>
            <person name="Schmutz J."/>
            <person name="Slot J.C."/>
            <person name="St John F."/>
            <person name="Stenlid J."/>
            <person name="Sun H."/>
            <person name="Sun S."/>
            <person name="Syed K."/>
            <person name="Tsang A."/>
            <person name="Wiebenga A."/>
            <person name="Young D."/>
            <person name="Pisabarro A."/>
            <person name="Eastwood D.C."/>
            <person name="Martin F."/>
            <person name="Cullen D."/>
            <person name="Grigoriev I.V."/>
            <person name="Hibbett D.S."/>
        </authorList>
    </citation>
    <scope>NUCLEOTIDE SEQUENCE [LARGE SCALE GENOMIC DNA]</scope>
    <source>
        <strain evidence="2">RWD-64-598 SS2</strain>
    </source>
</reference>
<dbReference type="AlphaFoldDB" id="A0A5M3M9V0"/>
<evidence type="ECO:0000313" key="1">
    <source>
        <dbReference type="EMBL" id="EIW76028.1"/>
    </source>
</evidence>
<dbReference type="OrthoDB" id="3251205at2759"/>
<dbReference type="RefSeq" id="XP_007773750.1">
    <property type="nucleotide sequence ID" value="XM_007775560.1"/>
</dbReference>
<gene>
    <name evidence="1" type="ORF">CONPUDRAFT_40272</name>
</gene>
<evidence type="ECO:0000313" key="2">
    <source>
        <dbReference type="Proteomes" id="UP000053558"/>
    </source>
</evidence>
<sequence length="148" mass="16545">SKKALNIYENTGIFTSACQHGIMQKVCKMVRSGELAKHSLATVAYLLDVHRNNVGLGQDTGCDFSKTVASNRLLSNKACAQNLMICVKTFHRYAHNCLCQLNFHPLYIPGSGLSDLKQMEHMFLASNDTTCLICYTSTFHYMQALDLF</sequence>
<feature type="non-terminal residue" evidence="1">
    <location>
        <position position="148"/>
    </location>
</feature>
<name>A0A5M3M9V0_CONPW</name>
<proteinExistence type="predicted"/>
<dbReference type="Proteomes" id="UP000053558">
    <property type="component" value="Unassembled WGS sequence"/>
</dbReference>
<protein>
    <recommendedName>
        <fullName evidence="3">CxC2-like cysteine cluster KDZ transposase-associated domain-containing protein</fullName>
    </recommendedName>
</protein>